<gene>
    <name evidence="2" type="ORF">QYE76_041021</name>
</gene>
<comment type="caution">
    <text evidence="2">The sequence shown here is derived from an EMBL/GenBank/DDBJ whole genome shotgun (WGS) entry which is preliminary data.</text>
</comment>
<organism evidence="2 3">
    <name type="scientific">Lolium multiflorum</name>
    <name type="common">Italian ryegrass</name>
    <name type="synonym">Lolium perenne subsp. multiflorum</name>
    <dbReference type="NCBI Taxonomy" id="4521"/>
    <lineage>
        <taxon>Eukaryota</taxon>
        <taxon>Viridiplantae</taxon>
        <taxon>Streptophyta</taxon>
        <taxon>Embryophyta</taxon>
        <taxon>Tracheophyta</taxon>
        <taxon>Spermatophyta</taxon>
        <taxon>Magnoliopsida</taxon>
        <taxon>Liliopsida</taxon>
        <taxon>Poales</taxon>
        <taxon>Poaceae</taxon>
        <taxon>BOP clade</taxon>
        <taxon>Pooideae</taxon>
        <taxon>Poodae</taxon>
        <taxon>Poeae</taxon>
        <taxon>Poeae Chloroplast Group 2 (Poeae type)</taxon>
        <taxon>Loliodinae</taxon>
        <taxon>Loliinae</taxon>
        <taxon>Lolium</taxon>
    </lineage>
</organism>
<evidence type="ECO:0000313" key="2">
    <source>
        <dbReference type="EMBL" id="KAK1680173.1"/>
    </source>
</evidence>
<reference evidence="2" key="1">
    <citation type="submission" date="2023-07" db="EMBL/GenBank/DDBJ databases">
        <title>A chromosome-level genome assembly of Lolium multiflorum.</title>
        <authorList>
            <person name="Chen Y."/>
            <person name="Copetti D."/>
            <person name="Kolliker R."/>
            <person name="Studer B."/>
        </authorList>
    </citation>
    <scope>NUCLEOTIDE SEQUENCE</scope>
    <source>
        <strain evidence="2">02402/16</strain>
        <tissue evidence="2">Leaf</tissue>
    </source>
</reference>
<dbReference type="Pfam" id="PF11321">
    <property type="entry name" value="DUF3123"/>
    <property type="match status" value="1"/>
</dbReference>
<accession>A0AAD8TDX0</accession>
<name>A0AAD8TDX0_LOLMU</name>
<dbReference type="EMBL" id="JAUUTY010000002">
    <property type="protein sequence ID" value="KAK1680173.1"/>
    <property type="molecule type" value="Genomic_DNA"/>
</dbReference>
<protein>
    <submittedName>
        <fullName evidence="2">Uncharacterized protein</fullName>
    </submittedName>
</protein>
<dbReference type="InterPro" id="IPR021470">
    <property type="entry name" value="DUF3123"/>
</dbReference>
<dbReference type="AlphaFoldDB" id="A0AAD8TDX0"/>
<dbReference type="Proteomes" id="UP001231189">
    <property type="component" value="Unassembled WGS sequence"/>
</dbReference>
<evidence type="ECO:0000313" key="3">
    <source>
        <dbReference type="Proteomes" id="UP001231189"/>
    </source>
</evidence>
<evidence type="ECO:0000256" key="1">
    <source>
        <dbReference type="SAM" id="MobiDB-lite"/>
    </source>
</evidence>
<feature type="compositionally biased region" description="Polar residues" evidence="1">
    <location>
        <begin position="137"/>
        <end position="156"/>
    </location>
</feature>
<sequence length="226" mass="24517">MPKRPSAALREIHRELDRRRKLTVVAKGRIVKKSSPQPPISNAAAAVIQKKSSTPIPRKPAAAAIVKLQAIPLGELTPRCTAPKRRDPLMPFAMKVSGVTNGRIQKPPAPILDKQAGAARKNPFLPVSHKPAEAATKKSSAPISRTTPPLVTSSADSEPIQKGTRVRVRTPTGTTPRGVRIFIMLSAVVVSDAEDGYLEVKYKGDFPRDNVRVARDQVKKMPSSHQ</sequence>
<feature type="region of interest" description="Disordered" evidence="1">
    <location>
        <begin position="131"/>
        <end position="172"/>
    </location>
</feature>
<keyword evidence="3" id="KW-1185">Reference proteome</keyword>
<proteinExistence type="predicted"/>